<reference evidence="2 3" key="1">
    <citation type="submission" date="2021-12" db="EMBL/GenBank/DDBJ databases">
        <title>High titer production of polyol ester of fatty acids by Rhodotorula paludigena BS15 towards product separation-free biomass refinery.</title>
        <authorList>
            <person name="Mano J."/>
            <person name="Ono H."/>
            <person name="Tanaka T."/>
            <person name="Naito K."/>
            <person name="Sushida H."/>
            <person name="Ike M."/>
            <person name="Tokuyasu K."/>
            <person name="Kitaoka M."/>
        </authorList>
    </citation>
    <scope>NUCLEOTIDE SEQUENCE [LARGE SCALE GENOMIC DNA]</scope>
    <source>
        <strain evidence="2 3">BS15</strain>
    </source>
</reference>
<feature type="compositionally biased region" description="Basic and acidic residues" evidence="1">
    <location>
        <begin position="1"/>
        <end position="12"/>
    </location>
</feature>
<dbReference type="AlphaFoldDB" id="A0AAV5GL75"/>
<organism evidence="2 3">
    <name type="scientific">Rhodotorula paludigena</name>
    <dbReference type="NCBI Taxonomy" id="86838"/>
    <lineage>
        <taxon>Eukaryota</taxon>
        <taxon>Fungi</taxon>
        <taxon>Dikarya</taxon>
        <taxon>Basidiomycota</taxon>
        <taxon>Pucciniomycotina</taxon>
        <taxon>Microbotryomycetes</taxon>
        <taxon>Sporidiobolales</taxon>
        <taxon>Sporidiobolaceae</taxon>
        <taxon>Rhodotorula</taxon>
    </lineage>
</organism>
<dbReference type="EMBL" id="BQKY01000013">
    <property type="protein sequence ID" value="GJN93096.1"/>
    <property type="molecule type" value="Genomic_DNA"/>
</dbReference>
<evidence type="ECO:0000313" key="2">
    <source>
        <dbReference type="EMBL" id="GJN93096.1"/>
    </source>
</evidence>
<comment type="caution">
    <text evidence="2">The sequence shown here is derived from an EMBL/GenBank/DDBJ whole genome shotgun (WGS) entry which is preliminary data.</text>
</comment>
<evidence type="ECO:0000256" key="1">
    <source>
        <dbReference type="SAM" id="MobiDB-lite"/>
    </source>
</evidence>
<dbReference type="Proteomes" id="UP001342314">
    <property type="component" value="Unassembled WGS sequence"/>
</dbReference>
<sequence length="141" mass="15205">MATDKDSRKTDGWSRSLLDADDSSDDDASARSPSRSKLHAQRTRTVSSELEGFAWGAGFDHVDIGLVDEPADLKFVETPFTLAKRKGARSKQSTVTSPTARKVQKPTTDEVLCRAANAFSGSEQAGFLCPHFVKCSEGIPG</sequence>
<gene>
    <name evidence="2" type="ORF">Rhopal_006141-T1</name>
</gene>
<feature type="compositionally biased region" description="Polar residues" evidence="1">
    <location>
        <begin position="90"/>
        <end position="99"/>
    </location>
</feature>
<feature type="region of interest" description="Disordered" evidence="1">
    <location>
        <begin position="1"/>
        <end position="44"/>
    </location>
</feature>
<evidence type="ECO:0000313" key="3">
    <source>
        <dbReference type="Proteomes" id="UP001342314"/>
    </source>
</evidence>
<protein>
    <submittedName>
        <fullName evidence="2">Uncharacterized protein</fullName>
    </submittedName>
</protein>
<feature type="region of interest" description="Disordered" evidence="1">
    <location>
        <begin position="86"/>
        <end position="106"/>
    </location>
</feature>
<name>A0AAV5GL75_9BASI</name>
<proteinExistence type="predicted"/>
<accession>A0AAV5GL75</accession>
<keyword evidence="3" id="KW-1185">Reference proteome</keyword>